<dbReference type="SMART" id="SM00483">
    <property type="entry name" value="POLXc"/>
    <property type="match status" value="1"/>
</dbReference>
<evidence type="ECO:0000256" key="5">
    <source>
        <dbReference type="ARBA" id="ARBA00022705"/>
    </source>
</evidence>
<dbReference type="AlphaFoldDB" id="W1QJC1"/>
<dbReference type="Pfam" id="PF10391">
    <property type="entry name" value="DNA_pol_lambd_f"/>
    <property type="match status" value="1"/>
</dbReference>
<evidence type="ECO:0000256" key="8">
    <source>
        <dbReference type="ARBA" id="ARBA00023204"/>
    </source>
</evidence>
<dbReference type="Gene3D" id="1.10.150.20">
    <property type="entry name" value="5' to 3' exonuclease, C-terminal subdomain"/>
    <property type="match status" value="1"/>
</dbReference>
<dbReference type="GO" id="GO:0003887">
    <property type="term" value="F:DNA-directed DNA polymerase activity"/>
    <property type="evidence" value="ECO:0007669"/>
    <property type="project" value="UniProtKB-UniRule"/>
</dbReference>
<dbReference type="eggNOG" id="KOG2534">
    <property type="taxonomic scope" value="Eukaryota"/>
</dbReference>
<comment type="similarity">
    <text evidence="11">Belongs to the DNA polymerase type-X family.</text>
</comment>
<dbReference type="STRING" id="871575.W1QJC1"/>
<comment type="caution">
    <text evidence="13">The sequence shown here is derived from an EMBL/GenBank/DDBJ whole genome shotgun (WGS) entry which is preliminary data.</text>
</comment>
<dbReference type="InterPro" id="IPR027421">
    <property type="entry name" value="DNA_pol_lamdba_lyase_dom_sf"/>
</dbReference>
<dbReference type="Gene3D" id="1.10.150.110">
    <property type="entry name" value="DNA polymerase beta, N-terminal domain-like"/>
    <property type="match status" value="1"/>
</dbReference>
<evidence type="ECO:0000256" key="4">
    <source>
        <dbReference type="ARBA" id="ARBA00022695"/>
    </source>
</evidence>
<name>W1QJC1_OGAPD</name>
<evidence type="ECO:0000256" key="1">
    <source>
        <dbReference type="ARBA" id="ARBA00001936"/>
    </source>
</evidence>
<dbReference type="InterPro" id="IPR022312">
    <property type="entry name" value="DNA_pol_X"/>
</dbReference>
<dbReference type="OMA" id="ANINSFH"/>
<evidence type="ECO:0000256" key="6">
    <source>
        <dbReference type="ARBA" id="ARBA00022763"/>
    </source>
</evidence>
<keyword evidence="7 11" id="KW-0239">DNA-directed DNA polymerase</keyword>
<dbReference type="EMBL" id="AEOI02000005">
    <property type="protein sequence ID" value="ESX01074.1"/>
    <property type="molecule type" value="Genomic_DNA"/>
</dbReference>
<proteinExistence type="inferred from homology"/>
<dbReference type="InterPro" id="IPR036420">
    <property type="entry name" value="BRCT_dom_sf"/>
</dbReference>
<gene>
    <name evidence="13" type="ORF">HPODL_00479</name>
</gene>
<comment type="cofactor">
    <cofactor evidence="1">
        <name>Mn(2+)</name>
        <dbReference type="ChEBI" id="CHEBI:29035"/>
    </cofactor>
</comment>
<dbReference type="SUPFAM" id="SSF81585">
    <property type="entry name" value="PsbU/PolX domain-like"/>
    <property type="match status" value="1"/>
</dbReference>
<dbReference type="InterPro" id="IPR028207">
    <property type="entry name" value="DNA_pol_B_palm_palm"/>
</dbReference>
<keyword evidence="2" id="KW-0237">DNA synthesis</keyword>
<dbReference type="InterPro" id="IPR002054">
    <property type="entry name" value="DNA-dir_DNA_pol_X"/>
</dbReference>
<dbReference type="InterPro" id="IPR010996">
    <property type="entry name" value="HHH_MUS81"/>
</dbReference>
<dbReference type="HOGENOM" id="CLU_008698_3_1_1"/>
<dbReference type="Proteomes" id="UP000008673">
    <property type="component" value="Unassembled WGS sequence"/>
</dbReference>
<keyword evidence="6 11" id="KW-0227">DNA damage</keyword>
<dbReference type="GO" id="GO:0016829">
    <property type="term" value="F:lyase activity"/>
    <property type="evidence" value="ECO:0007669"/>
    <property type="project" value="UniProtKB-KW"/>
</dbReference>
<evidence type="ECO:0000256" key="2">
    <source>
        <dbReference type="ARBA" id="ARBA00022634"/>
    </source>
</evidence>
<dbReference type="Gene3D" id="3.30.460.10">
    <property type="entry name" value="Beta Polymerase, domain 2"/>
    <property type="match status" value="1"/>
</dbReference>
<dbReference type="Pfam" id="PF14791">
    <property type="entry name" value="DNA_pol_B_thumb"/>
    <property type="match status" value="1"/>
</dbReference>
<evidence type="ECO:0000256" key="11">
    <source>
        <dbReference type="RuleBase" id="RU366014"/>
    </source>
</evidence>
<dbReference type="PRINTS" id="PR00870">
    <property type="entry name" value="DNAPOLXBETA"/>
</dbReference>
<keyword evidence="9" id="KW-0456">Lyase</keyword>
<dbReference type="InterPro" id="IPR043519">
    <property type="entry name" value="NT_sf"/>
</dbReference>
<evidence type="ECO:0000313" key="13">
    <source>
        <dbReference type="EMBL" id="ESX01074.1"/>
    </source>
</evidence>
<dbReference type="PANTHER" id="PTHR11276">
    <property type="entry name" value="DNA POLYMERASE TYPE-X FAMILY MEMBER"/>
    <property type="match status" value="1"/>
</dbReference>
<dbReference type="EC" id="2.7.7.7" evidence="11"/>
<dbReference type="PROSITE" id="PS50172">
    <property type="entry name" value="BRCT"/>
    <property type="match status" value="1"/>
</dbReference>
<comment type="catalytic activity">
    <reaction evidence="10 11">
        <text>DNA(n) + a 2'-deoxyribonucleoside 5'-triphosphate = DNA(n+1) + diphosphate</text>
        <dbReference type="Rhea" id="RHEA:22508"/>
        <dbReference type="Rhea" id="RHEA-COMP:17339"/>
        <dbReference type="Rhea" id="RHEA-COMP:17340"/>
        <dbReference type="ChEBI" id="CHEBI:33019"/>
        <dbReference type="ChEBI" id="CHEBI:61560"/>
        <dbReference type="ChEBI" id="CHEBI:173112"/>
        <dbReference type="EC" id="2.7.7.7"/>
    </reaction>
</comment>
<dbReference type="PRINTS" id="PR00869">
    <property type="entry name" value="DNAPOLX"/>
</dbReference>
<dbReference type="GeneID" id="25769950"/>
<dbReference type="PANTHER" id="PTHR11276:SF28">
    <property type="entry name" value="DNA POLYMERASE LAMBDA"/>
    <property type="match status" value="1"/>
</dbReference>
<dbReference type="InterPro" id="IPR001357">
    <property type="entry name" value="BRCT_dom"/>
</dbReference>
<dbReference type="Gene3D" id="3.40.50.10190">
    <property type="entry name" value="BRCT domain"/>
    <property type="match status" value="1"/>
</dbReference>
<keyword evidence="5" id="KW-0235">DNA replication</keyword>
<dbReference type="GO" id="GO:0006303">
    <property type="term" value="P:double-strand break repair via nonhomologous end joining"/>
    <property type="evidence" value="ECO:0007669"/>
    <property type="project" value="TreeGrafter"/>
</dbReference>
<organism evidence="13 14">
    <name type="scientific">Ogataea parapolymorpha (strain ATCC 26012 / BCRC 20466 / JCM 22074 / NRRL Y-7560 / DL-1)</name>
    <name type="common">Yeast</name>
    <name type="synonym">Hansenula polymorpha</name>
    <dbReference type="NCBI Taxonomy" id="871575"/>
    <lineage>
        <taxon>Eukaryota</taxon>
        <taxon>Fungi</taxon>
        <taxon>Dikarya</taxon>
        <taxon>Ascomycota</taxon>
        <taxon>Saccharomycotina</taxon>
        <taxon>Pichiomycetes</taxon>
        <taxon>Pichiales</taxon>
        <taxon>Pichiaceae</taxon>
        <taxon>Ogataea</taxon>
    </lineage>
</organism>
<dbReference type="SUPFAM" id="SSF52113">
    <property type="entry name" value="BRCT domain"/>
    <property type="match status" value="1"/>
</dbReference>
<evidence type="ECO:0000256" key="3">
    <source>
        <dbReference type="ARBA" id="ARBA00022679"/>
    </source>
</evidence>
<dbReference type="InterPro" id="IPR002008">
    <property type="entry name" value="DNA_pol_X_beta-like"/>
</dbReference>
<sequence>MGGGEKKILDGVRLVVIPRSRSKVDRARMDIWKRQGAVLDSVVKSPDSIVVVARPLSKAKFDSSVGAKYRGQPVVRPEWVVDSLVNRRLMPLDKYQYSFDEKKPEPTKEPEKLEASDPHKADQRLVGFLSMGARGEKGRMGEFANNAKVVKRFEEAIRIYELMQFFDKNNAFRIKNYRLAISAIESLDKPLTSAQDLKQFGLDRGGIAQHVEEILQTGTFSKLETLKQQEMGDERYQLMTQFKKIYGVGDKTAYRFVKAGYKSIQDIVHDQEMYASLTDAQKLGILYFDEWNERIPRTEVEEHYNFVVREAEEIDKNLKVMLMGSYRRGAETSGDIDLIVYTEGVNEASQVHENLYKLTRRLQESGFIVCSMTEVSPAMHKFNGGCKLPGAQKCRRLDIIGIPHAELGASTIYFVGNDIFNRCLRMLAQIKGYHLSNKGLFLAADKSLVESFDERKILHTLGLDWVEYKHRNI</sequence>
<keyword evidence="8 11" id="KW-0234">DNA repair</keyword>
<evidence type="ECO:0000256" key="10">
    <source>
        <dbReference type="ARBA" id="ARBA00049244"/>
    </source>
</evidence>
<keyword evidence="14" id="KW-1185">Reference proteome</keyword>
<dbReference type="SUPFAM" id="SSF81301">
    <property type="entry name" value="Nucleotidyltransferase"/>
    <property type="match status" value="1"/>
</dbReference>
<dbReference type="OrthoDB" id="205514at2759"/>
<comment type="function">
    <text evidence="11">DNA polymerase that functions in several pathways of DNA repair. Involved in base excision repair (BER) responsible for repair of lesions that give rise to abasic (AP) sites in DNA. Also contributes to DNA double-strand break repair by non-homologous end joining and homologous recombination. Has both template-dependent and template-independent (terminal transferase) DNA polymerase activities. Has also a 5'-deoxyribose-5-phosphate lyase (dRP lyase) activity.</text>
</comment>
<dbReference type="GO" id="GO:0046872">
    <property type="term" value="F:metal ion binding"/>
    <property type="evidence" value="ECO:0007669"/>
    <property type="project" value="UniProtKB-UniRule"/>
</dbReference>
<dbReference type="InterPro" id="IPR029398">
    <property type="entry name" value="PolB_thumb"/>
</dbReference>
<dbReference type="SUPFAM" id="SSF47802">
    <property type="entry name" value="DNA polymerase beta, N-terminal domain-like"/>
    <property type="match status" value="1"/>
</dbReference>
<dbReference type="InterPro" id="IPR037160">
    <property type="entry name" value="DNA_Pol_thumb_sf"/>
</dbReference>
<dbReference type="GO" id="GO:0003677">
    <property type="term" value="F:DNA binding"/>
    <property type="evidence" value="ECO:0007669"/>
    <property type="project" value="UniProtKB-UniRule"/>
</dbReference>
<dbReference type="GO" id="GO:0005634">
    <property type="term" value="C:nucleus"/>
    <property type="evidence" value="ECO:0007669"/>
    <property type="project" value="UniProtKB-SubCell"/>
</dbReference>
<evidence type="ECO:0000256" key="9">
    <source>
        <dbReference type="ARBA" id="ARBA00023239"/>
    </source>
</evidence>
<keyword evidence="3 11" id="KW-0808">Transferase</keyword>
<dbReference type="KEGG" id="opa:HPODL_00479"/>
<evidence type="ECO:0000313" key="14">
    <source>
        <dbReference type="Proteomes" id="UP000008673"/>
    </source>
</evidence>
<comment type="subcellular location">
    <subcellularLocation>
        <location evidence="11">Nucleus</location>
    </subcellularLocation>
</comment>
<feature type="domain" description="BRCT" evidence="12">
    <location>
        <begin position="4"/>
        <end position="97"/>
    </location>
</feature>
<keyword evidence="4 11" id="KW-0548">Nucleotidyltransferase</keyword>
<accession>W1QJC1</accession>
<protein>
    <recommendedName>
        <fullName evidence="11">DNA polymerase</fullName>
        <ecNumber evidence="11">2.7.7.7</ecNumber>
    </recommendedName>
</protein>
<reference evidence="13 14" key="1">
    <citation type="journal article" date="2013" name="BMC Genomics">
        <title>Genome sequence and analysis of methylotrophic yeast Hansenula polymorpha DL1.</title>
        <authorList>
            <person name="Ravin N.V."/>
            <person name="Eldarov M.A."/>
            <person name="Kadnikov V.V."/>
            <person name="Beletsky A.V."/>
            <person name="Schneider J."/>
            <person name="Mardanova E.S."/>
            <person name="Smekalova E.M."/>
            <person name="Zvereva M.I."/>
            <person name="Dontsova O.A."/>
            <person name="Mardanov A.V."/>
            <person name="Skryabin K.G."/>
        </authorList>
    </citation>
    <scope>NUCLEOTIDE SEQUENCE [LARGE SCALE GENOMIC DNA]</scope>
    <source>
        <strain evidence="14">ATCC 26012 / BCRC 20466 / JCM 22074 / NRRL Y-7560 / DL-1</strain>
    </source>
</reference>
<dbReference type="Pfam" id="PF14716">
    <property type="entry name" value="HHH_8"/>
    <property type="match status" value="1"/>
</dbReference>
<evidence type="ECO:0000256" key="7">
    <source>
        <dbReference type="ARBA" id="ARBA00022932"/>
    </source>
</evidence>
<dbReference type="Gene3D" id="3.30.210.10">
    <property type="entry name" value="DNA polymerase, thumb domain"/>
    <property type="match status" value="1"/>
</dbReference>
<evidence type="ECO:0000259" key="12">
    <source>
        <dbReference type="PROSITE" id="PS50172"/>
    </source>
</evidence>
<dbReference type="CDD" id="cd00141">
    <property type="entry name" value="NT_POLXc"/>
    <property type="match status" value="1"/>
</dbReference>
<dbReference type="Pfam" id="PF14792">
    <property type="entry name" value="DNA_pol_B_palm"/>
    <property type="match status" value="1"/>
</dbReference>
<dbReference type="InterPro" id="IPR018944">
    <property type="entry name" value="DNA_pol_lambd_fingers_domain"/>
</dbReference>
<dbReference type="RefSeq" id="XP_013935908.1">
    <property type="nucleotide sequence ID" value="XM_014080433.1"/>
</dbReference>
<keyword evidence="11" id="KW-0539">Nucleus</keyword>